<protein>
    <submittedName>
        <fullName evidence="3">Uncharacterized protein</fullName>
    </submittedName>
</protein>
<sequence length="223" mass="22702">MGPDIEMLRRGVAAGYRPVVMGDTTCQTAVMGEHTEKNAQGSAGGGAETEAPQVHQPSVPTATSGDSGAPEANASAGAPEAGSANGTPGGADAAGAAAGGSSGSTRGSRRAQREKKESSVDWTAIRERGVGLLAGIVRWVGLAFAMILVLHVIFVIGEANTENGIVQWVADSSENLAIGFHDLFQPEDPKLLVLINYGIAAIFWLVVSSIVAKVIRRVGGAGA</sequence>
<gene>
    <name evidence="3" type="ORF">GCM10009676_23970</name>
</gene>
<feature type="transmembrane region" description="Helical" evidence="2">
    <location>
        <begin position="136"/>
        <end position="156"/>
    </location>
</feature>
<keyword evidence="2" id="KW-0812">Transmembrane</keyword>
<feature type="transmembrane region" description="Helical" evidence="2">
    <location>
        <begin position="191"/>
        <end position="212"/>
    </location>
</feature>
<feature type="region of interest" description="Disordered" evidence="1">
    <location>
        <begin position="36"/>
        <end position="120"/>
    </location>
</feature>
<reference evidence="3 4" key="1">
    <citation type="journal article" date="2019" name="Int. J. Syst. Evol. Microbiol.">
        <title>The Global Catalogue of Microorganisms (GCM) 10K type strain sequencing project: providing services to taxonomists for standard genome sequencing and annotation.</title>
        <authorList>
            <consortium name="The Broad Institute Genomics Platform"/>
            <consortium name="The Broad Institute Genome Sequencing Center for Infectious Disease"/>
            <person name="Wu L."/>
            <person name="Ma J."/>
        </authorList>
    </citation>
    <scope>NUCLEOTIDE SEQUENCE [LARGE SCALE GENOMIC DNA]</scope>
    <source>
        <strain evidence="3 4">JCM 13023</strain>
    </source>
</reference>
<keyword evidence="2" id="KW-0472">Membrane</keyword>
<keyword evidence="4" id="KW-1185">Reference proteome</keyword>
<proteinExistence type="predicted"/>
<accession>A0ABN1W7F1</accession>
<organism evidence="3 4">
    <name type="scientific">Prauserella halophila</name>
    <dbReference type="NCBI Taxonomy" id="185641"/>
    <lineage>
        <taxon>Bacteria</taxon>
        <taxon>Bacillati</taxon>
        <taxon>Actinomycetota</taxon>
        <taxon>Actinomycetes</taxon>
        <taxon>Pseudonocardiales</taxon>
        <taxon>Pseudonocardiaceae</taxon>
        <taxon>Prauserella</taxon>
    </lineage>
</organism>
<evidence type="ECO:0000313" key="3">
    <source>
        <dbReference type="EMBL" id="GAA1238545.1"/>
    </source>
</evidence>
<evidence type="ECO:0000256" key="2">
    <source>
        <dbReference type="SAM" id="Phobius"/>
    </source>
</evidence>
<name>A0ABN1W7F1_9PSEU</name>
<keyword evidence="2" id="KW-1133">Transmembrane helix</keyword>
<feature type="compositionally biased region" description="Polar residues" evidence="1">
    <location>
        <begin position="55"/>
        <end position="66"/>
    </location>
</feature>
<dbReference type="EMBL" id="BAAALN010000005">
    <property type="protein sequence ID" value="GAA1238545.1"/>
    <property type="molecule type" value="Genomic_DNA"/>
</dbReference>
<dbReference type="Proteomes" id="UP001500653">
    <property type="component" value="Unassembled WGS sequence"/>
</dbReference>
<comment type="caution">
    <text evidence="3">The sequence shown here is derived from an EMBL/GenBank/DDBJ whole genome shotgun (WGS) entry which is preliminary data.</text>
</comment>
<evidence type="ECO:0000256" key="1">
    <source>
        <dbReference type="SAM" id="MobiDB-lite"/>
    </source>
</evidence>
<evidence type="ECO:0000313" key="4">
    <source>
        <dbReference type="Proteomes" id="UP001500653"/>
    </source>
</evidence>